<dbReference type="GO" id="GO:0006629">
    <property type="term" value="P:lipid metabolic process"/>
    <property type="evidence" value="ECO:0007669"/>
    <property type="project" value="UniProtKB-KW"/>
</dbReference>
<proteinExistence type="inferred from homology"/>
<feature type="transmembrane region" description="Helical" evidence="12">
    <location>
        <begin position="385"/>
        <end position="407"/>
    </location>
</feature>
<keyword evidence="8" id="KW-0443">Lipid metabolism</keyword>
<feature type="transmembrane region" description="Helical" evidence="12">
    <location>
        <begin position="33"/>
        <end position="55"/>
    </location>
</feature>
<keyword evidence="9 12" id="KW-0472">Membrane</keyword>
<evidence type="ECO:0000256" key="10">
    <source>
        <dbReference type="ARBA" id="ARBA00023315"/>
    </source>
</evidence>
<feature type="transmembrane region" description="Helical" evidence="12">
    <location>
        <begin position="118"/>
        <end position="138"/>
    </location>
</feature>
<comment type="caution">
    <text evidence="13">The sequence shown here is derived from an EMBL/GenBank/DDBJ whole genome shotgun (WGS) entry which is preliminary data.</text>
</comment>
<evidence type="ECO:0000256" key="1">
    <source>
        <dbReference type="ARBA" id="ARBA00004477"/>
    </source>
</evidence>
<evidence type="ECO:0000256" key="3">
    <source>
        <dbReference type="ARBA" id="ARBA00022516"/>
    </source>
</evidence>
<gene>
    <name evidence="13" type="ORF">P43SY_003153</name>
</gene>
<evidence type="ECO:0000256" key="9">
    <source>
        <dbReference type="ARBA" id="ARBA00023136"/>
    </source>
</evidence>
<dbReference type="Pfam" id="PF03982">
    <property type="entry name" value="DAGAT"/>
    <property type="match status" value="1"/>
</dbReference>
<keyword evidence="6" id="KW-0256">Endoplasmic reticulum</keyword>
<feature type="transmembrane region" description="Helical" evidence="12">
    <location>
        <begin position="75"/>
        <end position="97"/>
    </location>
</feature>
<evidence type="ECO:0000256" key="2">
    <source>
        <dbReference type="ARBA" id="ARBA00005420"/>
    </source>
</evidence>
<evidence type="ECO:0000256" key="4">
    <source>
        <dbReference type="ARBA" id="ARBA00022679"/>
    </source>
</evidence>
<organism evidence="13 14">
    <name type="scientific">Pythium insidiosum</name>
    <name type="common">Pythiosis disease agent</name>
    <dbReference type="NCBI Taxonomy" id="114742"/>
    <lineage>
        <taxon>Eukaryota</taxon>
        <taxon>Sar</taxon>
        <taxon>Stramenopiles</taxon>
        <taxon>Oomycota</taxon>
        <taxon>Peronosporomycetes</taxon>
        <taxon>Pythiales</taxon>
        <taxon>Pythiaceae</taxon>
        <taxon>Pythium</taxon>
    </lineage>
</organism>
<feature type="transmembrane region" description="Helical" evidence="12">
    <location>
        <begin position="158"/>
        <end position="179"/>
    </location>
</feature>
<feature type="transmembrane region" description="Helical" evidence="12">
    <location>
        <begin position="257"/>
        <end position="280"/>
    </location>
</feature>
<evidence type="ECO:0000256" key="6">
    <source>
        <dbReference type="ARBA" id="ARBA00022824"/>
    </source>
</evidence>
<evidence type="ECO:0000256" key="12">
    <source>
        <dbReference type="SAM" id="Phobius"/>
    </source>
</evidence>
<evidence type="ECO:0000313" key="14">
    <source>
        <dbReference type="Proteomes" id="UP001209570"/>
    </source>
</evidence>
<evidence type="ECO:0000256" key="5">
    <source>
        <dbReference type="ARBA" id="ARBA00022692"/>
    </source>
</evidence>
<keyword evidence="4" id="KW-0808">Transferase</keyword>
<dbReference type="PANTHER" id="PTHR12317">
    <property type="entry name" value="DIACYLGLYCEROL O-ACYLTRANSFERASE"/>
    <property type="match status" value="1"/>
</dbReference>
<dbReference type="AlphaFoldDB" id="A0AAD5Q691"/>
<dbReference type="CDD" id="cd07987">
    <property type="entry name" value="LPLAT_MGAT-like"/>
    <property type="match status" value="1"/>
</dbReference>
<dbReference type="InterPro" id="IPR007130">
    <property type="entry name" value="DAGAT"/>
</dbReference>
<name>A0AAD5Q691_PYTIN</name>
<reference evidence="13" key="1">
    <citation type="submission" date="2021-12" db="EMBL/GenBank/DDBJ databases">
        <title>Prjna785345.</title>
        <authorList>
            <person name="Rujirawat T."/>
            <person name="Krajaejun T."/>
        </authorList>
    </citation>
    <scope>NUCLEOTIDE SEQUENCE</scope>
    <source>
        <strain evidence="13">Pi057C3</strain>
    </source>
</reference>
<feature type="region of interest" description="Disordered" evidence="11">
    <location>
        <begin position="1"/>
        <end position="22"/>
    </location>
</feature>
<dbReference type="PANTHER" id="PTHR12317:SF34">
    <property type="entry name" value="ACYLTRANSFERASE"/>
    <property type="match status" value="1"/>
</dbReference>
<evidence type="ECO:0000313" key="13">
    <source>
        <dbReference type="EMBL" id="KAJ0392689.1"/>
    </source>
</evidence>
<dbReference type="Proteomes" id="UP001209570">
    <property type="component" value="Unassembled WGS sequence"/>
</dbReference>
<accession>A0AAD5Q691</accession>
<feature type="transmembrane region" description="Helical" evidence="12">
    <location>
        <begin position="334"/>
        <end position="359"/>
    </location>
</feature>
<protein>
    <recommendedName>
        <fullName evidence="15">Diacylglycerol O-acyltransferase</fullName>
    </recommendedName>
</protein>
<evidence type="ECO:0000256" key="7">
    <source>
        <dbReference type="ARBA" id="ARBA00022989"/>
    </source>
</evidence>
<comment type="subcellular location">
    <subcellularLocation>
        <location evidence="1">Endoplasmic reticulum membrane</location>
        <topology evidence="1">Multi-pass membrane protein</topology>
    </subcellularLocation>
</comment>
<keyword evidence="7 12" id="KW-1133">Transmembrane helix</keyword>
<feature type="transmembrane region" description="Helical" evidence="12">
    <location>
        <begin position="206"/>
        <end position="227"/>
    </location>
</feature>
<dbReference type="EMBL" id="JAKCXM010000590">
    <property type="protein sequence ID" value="KAJ0392689.1"/>
    <property type="molecule type" value="Genomic_DNA"/>
</dbReference>
<evidence type="ECO:0000256" key="8">
    <source>
        <dbReference type="ARBA" id="ARBA00023098"/>
    </source>
</evidence>
<keyword evidence="3" id="KW-0444">Lipid biosynthesis</keyword>
<feature type="transmembrane region" description="Helical" evidence="12">
    <location>
        <begin position="419"/>
        <end position="440"/>
    </location>
</feature>
<sequence>MAATANDKNGAAAPSPASAESASPVSCMTLRGVFLLASAFITFGAFTVLVVTEAGRFHPSWFPQAALQGRMPEEIHRICLGILLGAVPITNIAAWVPSSIRPPRDRSQSATAPPMNTFLIYQGVAGVLYAAFVAGWVFCPSSNSRMGSSWTLCAIDYRTFLAVLAFISEILVVSSILALQADPRRQEESAVTPCTGVIPRSRRQRLVVMVNNFNNMLLIIGAVLLALTSEFTHRNGTEDLIDDSMVVMMVDGVLGKYSISSGIGSLALCVTALFNTYGLGGVLSTKDGWRFYQPFTGGLRFMIFQAISWTCFAVGLFIQGLYLLSIVIVELELFVGAMAVAGTLFLISEIVMMMSLLVFKGKSDAKDEDLPAIQRRARALARDSLGALYIGMLANLQWVPSALFFVLYGGLTTLPAARIVTYSLTTTFVEILIVLSRSVATHLHNKDSKYGKLAHVSPYRFKYVAPQLVAFSIPGIATYQHYIHGMEATLPLALLSAYFYVYVFSYRGNPQYTGSRMRKDWMTGHSHIIETVSKYFDGKIIRDAPLDPKQHYIMGFHPHGIMATTAMWIQFSQVWRDTFPGVHAHILSASVLHQIPWSRDVLQYFGAREVTRQAFSLTLEEKKSVMLVPGGQAEMLEQQSGQREVRIYTHHKGFIRLAIEYGVPLVPILSFKEGETMDNVKAPIVQRWFVRKLAFPFPYFPYGRFLLPIPRKISLAVAVGAPLHVEQKSKPTAEDVDAVHAQYFARIREMFEKHKDEAGCSDYKLVLI</sequence>
<keyword evidence="14" id="KW-1185">Reference proteome</keyword>
<evidence type="ECO:0000256" key="11">
    <source>
        <dbReference type="SAM" id="MobiDB-lite"/>
    </source>
</evidence>
<keyword evidence="5 12" id="KW-0812">Transmembrane</keyword>
<feature type="transmembrane region" description="Helical" evidence="12">
    <location>
        <begin position="301"/>
        <end position="328"/>
    </location>
</feature>
<feature type="transmembrane region" description="Helical" evidence="12">
    <location>
        <begin position="461"/>
        <end position="482"/>
    </location>
</feature>
<comment type="similarity">
    <text evidence="2">Belongs to the diacylglycerol acyltransferase family.</text>
</comment>
<dbReference type="GO" id="GO:0008374">
    <property type="term" value="F:O-acyltransferase activity"/>
    <property type="evidence" value="ECO:0007669"/>
    <property type="project" value="InterPro"/>
</dbReference>
<feature type="transmembrane region" description="Helical" evidence="12">
    <location>
        <begin position="488"/>
        <end position="508"/>
    </location>
</feature>
<dbReference type="GO" id="GO:0005789">
    <property type="term" value="C:endoplasmic reticulum membrane"/>
    <property type="evidence" value="ECO:0007669"/>
    <property type="project" value="UniProtKB-SubCell"/>
</dbReference>
<keyword evidence="10" id="KW-0012">Acyltransferase</keyword>
<evidence type="ECO:0008006" key="15">
    <source>
        <dbReference type="Google" id="ProtNLM"/>
    </source>
</evidence>